<keyword evidence="3" id="KW-1003">Cell membrane</keyword>
<keyword evidence="7" id="KW-0449">Lipoprotein</keyword>
<sequence length="351" mass="37199">CKMSVTFSTAPDSNCSFEEDKDSTVLSKDVDITAATKLKLIAAASLENQNLELQAITSGAASSAATGVNGDYGACTNDGNPVTSGTSAFIAAEVTAVQRSPTTETTNLYVSGTSGKCTATKIGTAWGEQHGDSIAAALCEVRETRLAIPDVLHKQGLTALETNADIIAALTQLTGPGKDVPADADAKKTLVHTYFGSNQQTYEHTIVKLVEKNSIDIQMKPSNIKGTALTLAGTSDGVKALSYYIGQDIKSKEANKVAPATPLISKELNNKCKTIKEKDKCKTEDGCELKGDDCVAVEKGKEEDKKDEKCTGKSKEQCKDGCKWEDSKFKDSSFFVNRKLALNAATFVGLV</sequence>
<dbReference type="Pfam" id="PF10659">
    <property type="entry name" value="Trypan_glycop_C"/>
    <property type="match status" value="1"/>
</dbReference>
<dbReference type="GO" id="GO:0098552">
    <property type="term" value="C:side of membrane"/>
    <property type="evidence" value="ECO:0007669"/>
    <property type="project" value="UniProtKB-KW"/>
</dbReference>
<dbReference type="VEuPathDB" id="TriTrypDB:Tb1125.11.18460"/>
<evidence type="ECO:0000256" key="2">
    <source>
        <dbReference type="ARBA" id="ARBA00004609"/>
    </source>
</evidence>
<evidence type="ECO:0000256" key="6">
    <source>
        <dbReference type="ARBA" id="ARBA00023180"/>
    </source>
</evidence>
<comment type="subcellular location">
    <subcellularLocation>
        <location evidence="2">Cell membrane</location>
        <topology evidence="2">Lipid-anchor</topology>
        <topology evidence="2">GPI-anchor</topology>
    </subcellularLocation>
</comment>
<dbReference type="SUPFAM" id="SSF58087">
    <property type="entry name" value="Variant surface glycoprotein (N-terminal domain)"/>
    <property type="match status" value="1"/>
</dbReference>
<evidence type="ECO:0000259" key="8">
    <source>
        <dbReference type="Pfam" id="PF10659"/>
    </source>
</evidence>
<reference evidence="9" key="2">
    <citation type="journal article" date="2014" name="Mol. Biochem. Parasitol.">
        <title>Capturing the variant surface glycoprotein repertoire (the VSGnome) of Trypanosoma brucei Lister 427.</title>
        <authorList>
            <person name="Cross G.A."/>
            <person name="Kim H.S."/>
            <person name="Wickstead B."/>
        </authorList>
    </citation>
    <scope>NUCLEOTIDE SEQUENCE</scope>
    <source>
        <strain evidence="9">Lister 427</strain>
    </source>
</reference>
<evidence type="ECO:0000256" key="4">
    <source>
        <dbReference type="ARBA" id="ARBA00022622"/>
    </source>
</evidence>
<comment type="function">
    <text evidence="1">VSG forms a coat on the surface of the parasite. The trypanosome evades the immune response of the host by expressing a series of antigenically distinct VSGs from an estimated 1000 VSG genes.</text>
</comment>
<keyword evidence="4" id="KW-0336">GPI-anchor</keyword>
<evidence type="ECO:0000313" key="9">
    <source>
        <dbReference type="EMBL" id="AGH58836.1"/>
    </source>
</evidence>
<organism evidence="9">
    <name type="scientific">Trypanosoma brucei</name>
    <dbReference type="NCBI Taxonomy" id="5691"/>
    <lineage>
        <taxon>Eukaryota</taxon>
        <taxon>Discoba</taxon>
        <taxon>Euglenozoa</taxon>
        <taxon>Kinetoplastea</taxon>
        <taxon>Metakinetoplastina</taxon>
        <taxon>Trypanosomatida</taxon>
        <taxon>Trypanosomatidae</taxon>
        <taxon>Trypanosoma</taxon>
    </lineage>
</organism>
<proteinExistence type="predicted"/>
<evidence type="ECO:0000256" key="3">
    <source>
        <dbReference type="ARBA" id="ARBA00022475"/>
    </source>
</evidence>
<name>M4SU39_9TRYP</name>
<dbReference type="GO" id="GO:0005886">
    <property type="term" value="C:plasma membrane"/>
    <property type="evidence" value="ECO:0007669"/>
    <property type="project" value="UniProtKB-SubCell"/>
</dbReference>
<feature type="domain" description="Trypanosome variant surface glycoprotein C-terminal" evidence="8">
    <location>
        <begin position="299"/>
        <end position="351"/>
    </location>
</feature>
<keyword evidence="5" id="KW-0472">Membrane</keyword>
<evidence type="ECO:0000256" key="1">
    <source>
        <dbReference type="ARBA" id="ARBA00002523"/>
    </source>
</evidence>
<evidence type="ECO:0000256" key="7">
    <source>
        <dbReference type="ARBA" id="ARBA00023288"/>
    </source>
</evidence>
<keyword evidence="6" id="KW-0325">Glycoprotein</keyword>
<feature type="non-terminal residue" evidence="9">
    <location>
        <position position="1"/>
    </location>
</feature>
<dbReference type="VEuPathDB" id="TriTrypDB:Tb427_000199000"/>
<protein>
    <submittedName>
        <fullName evidence="9">Variant surface glycoprotein 2100</fullName>
    </submittedName>
</protein>
<dbReference type="InterPro" id="IPR019609">
    <property type="entry name" value="Variant_surf_glycoprt_trypan_C"/>
</dbReference>
<dbReference type="AlphaFoldDB" id="M4SU39"/>
<evidence type="ECO:0000256" key="5">
    <source>
        <dbReference type="ARBA" id="ARBA00023136"/>
    </source>
</evidence>
<accession>M4SU39</accession>
<dbReference type="EMBL" id="KC611405">
    <property type="protein sequence ID" value="AGH58836.1"/>
    <property type="molecule type" value="Genomic_DNA"/>
</dbReference>
<reference evidence="9" key="1">
    <citation type="submission" date="2013-02" db="EMBL/GenBank/DDBJ databases">
        <authorList>
            <person name="Cross G.A.M."/>
            <person name="Kim H.-S."/>
            <person name="Wickstead B."/>
        </authorList>
    </citation>
    <scope>NUCLEOTIDE SEQUENCE</scope>
    <source>
        <strain evidence="9">Lister 427</strain>
    </source>
</reference>